<gene>
    <name evidence="1" type="ORF">GCM10011363_39350</name>
</gene>
<proteinExistence type="predicted"/>
<dbReference type="Proteomes" id="UP000645462">
    <property type="component" value="Unassembled WGS sequence"/>
</dbReference>
<organism evidence="1 2">
    <name type="scientific">Marivita lacus</name>
    <dbReference type="NCBI Taxonomy" id="1323742"/>
    <lineage>
        <taxon>Bacteria</taxon>
        <taxon>Pseudomonadati</taxon>
        <taxon>Pseudomonadota</taxon>
        <taxon>Alphaproteobacteria</taxon>
        <taxon>Rhodobacterales</taxon>
        <taxon>Roseobacteraceae</taxon>
        <taxon>Marivita</taxon>
    </lineage>
</organism>
<protein>
    <submittedName>
        <fullName evidence="1">Uncharacterized protein</fullName>
    </submittedName>
</protein>
<dbReference type="EMBL" id="BMFC01000015">
    <property type="protein sequence ID" value="GGC18828.1"/>
    <property type="molecule type" value="Genomic_DNA"/>
</dbReference>
<evidence type="ECO:0000313" key="1">
    <source>
        <dbReference type="EMBL" id="GGC18828.1"/>
    </source>
</evidence>
<comment type="caution">
    <text evidence="1">The sequence shown here is derived from an EMBL/GenBank/DDBJ whole genome shotgun (WGS) entry which is preliminary data.</text>
</comment>
<reference evidence="2" key="1">
    <citation type="journal article" date="2019" name="Int. J. Syst. Evol. Microbiol.">
        <title>The Global Catalogue of Microorganisms (GCM) 10K type strain sequencing project: providing services to taxonomists for standard genome sequencing and annotation.</title>
        <authorList>
            <consortium name="The Broad Institute Genomics Platform"/>
            <consortium name="The Broad Institute Genome Sequencing Center for Infectious Disease"/>
            <person name="Wu L."/>
            <person name="Ma J."/>
        </authorList>
    </citation>
    <scope>NUCLEOTIDE SEQUENCE [LARGE SCALE GENOMIC DNA]</scope>
    <source>
        <strain evidence="2">CGMCC 1.12478</strain>
    </source>
</reference>
<dbReference type="RefSeq" id="WP_188483810.1">
    <property type="nucleotide sequence ID" value="NZ_BMFC01000015.1"/>
</dbReference>
<name>A0ABQ1L3E4_9RHOB</name>
<accession>A0ABQ1L3E4</accession>
<sequence length="97" mass="10742">MEYHAAYRVELIDCQPMPDACRQVICAAEMEKNAVLNIRNPSATKKNINSALCEGRAVCTVPPGMPLALALSRVDIEATPQEGLSVSPNIWRHTWKH</sequence>
<keyword evidence="2" id="KW-1185">Reference proteome</keyword>
<evidence type="ECO:0000313" key="2">
    <source>
        <dbReference type="Proteomes" id="UP000645462"/>
    </source>
</evidence>